<evidence type="ECO:0000256" key="6">
    <source>
        <dbReference type="ARBA" id="ARBA00022807"/>
    </source>
</evidence>
<evidence type="ECO:0000256" key="2">
    <source>
        <dbReference type="ARBA" id="ARBA00022670"/>
    </source>
</evidence>
<keyword evidence="5" id="KW-0378">Hydrolase</keyword>
<evidence type="ECO:0000256" key="7">
    <source>
        <dbReference type="ARBA" id="ARBA00022833"/>
    </source>
</evidence>
<dbReference type="EMBL" id="CAJNOG010000023">
    <property type="protein sequence ID" value="CAF0780576.1"/>
    <property type="molecule type" value="Genomic_DNA"/>
</dbReference>
<reference evidence="13" key="1">
    <citation type="submission" date="2021-02" db="EMBL/GenBank/DDBJ databases">
        <authorList>
            <person name="Nowell W R."/>
        </authorList>
    </citation>
    <scope>NUCLEOTIDE SEQUENCE</scope>
</reference>
<comment type="caution">
    <text evidence="13">The sequence shown here is derived from an EMBL/GenBank/DDBJ whole genome shotgun (WGS) entry which is preliminary data.</text>
</comment>
<evidence type="ECO:0000256" key="4">
    <source>
        <dbReference type="ARBA" id="ARBA00022771"/>
    </source>
</evidence>
<evidence type="ECO:0000256" key="8">
    <source>
        <dbReference type="PIRSR" id="PIRSR622684-1"/>
    </source>
</evidence>
<evidence type="ECO:0000256" key="1">
    <source>
        <dbReference type="ARBA" id="ARBA00007623"/>
    </source>
</evidence>
<evidence type="ECO:0000256" key="10">
    <source>
        <dbReference type="PROSITE-ProRule" id="PRU00322"/>
    </source>
</evidence>
<feature type="domain" description="Calpain catalytic" evidence="12">
    <location>
        <begin position="139"/>
        <end position="539"/>
    </location>
</feature>
<dbReference type="SUPFAM" id="SSF54001">
    <property type="entry name" value="Cysteine proteinases"/>
    <property type="match status" value="2"/>
</dbReference>
<accession>A0A813RCG2</accession>
<keyword evidence="2" id="KW-0645">Protease</keyword>
<feature type="domain" description="RanBP2-type" evidence="11">
    <location>
        <begin position="56"/>
        <end position="87"/>
    </location>
</feature>
<dbReference type="PROSITE" id="PS50199">
    <property type="entry name" value="ZF_RANBP2_2"/>
    <property type="match status" value="1"/>
</dbReference>
<dbReference type="InterPro" id="IPR000169">
    <property type="entry name" value="Pept_cys_AS"/>
</dbReference>
<dbReference type="PROSITE" id="PS50203">
    <property type="entry name" value="CALPAIN_CAT"/>
    <property type="match status" value="1"/>
</dbReference>
<dbReference type="InterPro" id="IPR022684">
    <property type="entry name" value="Calpain_cysteine_protease"/>
</dbReference>
<sequence length="803" mass="91283">MAVNLFDIQSNLQSLSINDEWSCSKCSFNNPLMAYPCCEMCEQVDSRLLQGFSITNQSVPTWECPRCTLKNLTISEQCTACGESKSKSNKNETTLVNSSTSLSQTCTSLSVRNRRHRDESDAENIFQHITTYCIENKIHFVDDQFVPSDRSIGIGSFDNISQWLRISDVAPLPDDPPNLPWTIFSSPQPSDIQQGALGNCWLIAALALISERPRLLEHILLTKQINSQGVYLVRICHNGLWKTIIVDDCFPCTKHKRLVFTQAKRRQLYVPLIEKACAKLFGSYSSLKSGNMLEGLQLLTGALGNCWLIAALALISERPRLLEHILLTKQINSQGVYLVRICHNGLWKTIIVDDCFPCTKHKRLVFTQAKRRQLFVPLIEKACAKLFGSYSSLKSGNMLEGLQLLTGAACDHINLKPSKHPLESDIVWVKLLSACESKLLIGTSTSGTNVNRDEYAAVHIHSNHAFSILAAHALVNDTSRFVLVRDPHSRSQYREDSITESVLKQLRLINSARRSTGAFWISWPRFLHFFESITISTYNSDHFDIRQQGQFTQSSTEVIKSYFFDVPQTSSINISLLYHRHNRKARSYHTQSFVLCDIEKSASTTVVGKHYSKLISKRERFTYWEGSLRAGSYVLIPFTTSFWGTNEKNRDYTVVIHSSVQLDLTTENKRPTFLADCLITAVMRGSNKLQKEKEAAFYTPSKDSAMLVFIAENLSTKNYLSVEVNMNIARCIHHSRCSQLPYNTHDSIPPRYRQVIFITEWTHKRNESAQLSYSYLHRFSTQTSDSIPPINTFKHDLHSPRAF</sequence>
<protein>
    <submittedName>
        <fullName evidence="13">Uncharacterized protein</fullName>
    </submittedName>
</protein>
<dbReference type="PROSITE" id="PS00139">
    <property type="entry name" value="THIOL_PROTEASE_CYS"/>
    <property type="match status" value="1"/>
</dbReference>
<comment type="similarity">
    <text evidence="1">Belongs to the peptidase C2 family.</text>
</comment>
<keyword evidence="3" id="KW-0479">Metal-binding</keyword>
<name>A0A813RCG2_9BILA</name>
<evidence type="ECO:0000259" key="11">
    <source>
        <dbReference type="PROSITE" id="PS50199"/>
    </source>
</evidence>
<dbReference type="GO" id="GO:0008270">
    <property type="term" value="F:zinc ion binding"/>
    <property type="evidence" value="ECO:0007669"/>
    <property type="project" value="UniProtKB-KW"/>
</dbReference>
<dbReference type="PRINTS" id="PR00704">
    <property type="entry name" value="CALPAIN"/>
</dbReference>
<dbReference type="InterPro" id="IPR001300">
    <property type="entry name" value="Peptidase_C2_calpain_cat"/>
</dbReference>
<evidence type="ECO:0000313" key="14">
    <source>
        <dbReference type="Proteomes" id="UP000663845"/>
    </source>
</evidence>
<dbReference type="PANTHER" id="PTHR10183">
    <property type="entry name" value="CALPAIN"/>
    <property type="match status" value="1"/>
</dbReference>
<dbReference type="InterPro" id="IPR038765">
    <property type="entry name" value="Papain-like_cys_pep_sf"/>
</dbReference>
<evidence type="ECO:0000259" key="12">
    <source>
        <dbReference type="PROSITE" id="PS50203"/>
    </source>
</evidence>
<dbReference type="GO" id="GO:0006508">
    <property type="term" value="P:proteolysis"/>
    <property type="evidence" value="ECO:0007669"/>
    <property type="project" value="UniProtKB-KW"/>
</dbReference>
<keyword evidence="7" id="KW-0862">Zinc</keyword>
<dbReference type="SMART" id="SM00547">
    <property type="entry name" value="ZnF_RBZ"/>
    <property type="match status" value="2"/>
</dbReference>
<evidence type="ECO:0000256" key="5">
    <source>
        <dbReference type="ARBA" id="ARBA00022801"/>
    </source>
</evidence>
<dbReference type="PANTHER" id="PTHR10183:SF382">
    <property type="entry name" value="CALPAIN-15"/>
    <property type="match status" value="1"/>
</dbReference>
<dbReference type="GO" id="GO:0005737">
    <property type="term" value="C:cytoplasm"/>
    <property type="evidence" value="ECO:0007669"/>
    <property type="project" value="TreeGrafter"/>
</dbReference>
<dbReference type="SMART" id="SM00230">
    <property type="entry name" value="CysPc"/>
    <property type="match status" value="1"/>
</dbReference>
<proteinExistence type="inferred from homology"/>
<keyword evidence="6" id="KW-0788">Thiol protease</keyword>
<dbReference type="AlphaFoldDB" id="A0A813RCG2"/>
<dbReference type="Pfam" id="PF00648">
    <property type="entry name" value="Peptidase_C2"/>
    <property type="match status" value="1"/>
</dbReference>
<gene>
    <name evidence="13" type="ORF">JYZ213_LOCUS4147</name>
</gene>
<organism evidence="13 14">
    <name type="scientific">Adineta steineri</name>
    <dbReference type="NCBI Taxonomy" id="433720"/>
    <lineage>
        <taxon>Eukaryota</taxon>
        <taxon>Metazoa</taxon>
        <taxon>Spiralia</taxon>
        <taxon>Gnathifera</taxon>
        <taxon>Rotifera</taxon>
        <taxon>Eurotatoria</taxon>
        <taxon>Bdelloidea</taxon>
        <taxon>Adinetida</taxon>
        <taxon>Adinetidae</taxon>
        <taxon>Adineta</taxon>
    </lineage>
</organism>
<evidence type="ECO:0000256" key="3">
    <source>
        <dbReference type="ARBA" id="ARBA00022723"/>
    </source>
</evidence>
<keyword evidence="4 10" id="KW-0863">Zinc-finger</keyword>
<dbReference type="Proteomes" id="UP000663845">
    <property type="component" value="Unassembled WGS sequence"/>
</dbReference>
<feature type="active site" evidence="8">
    <location>
        <position position="200"/>
    </location>
</feature>
<dbReference type="Gene3D" id="3.90.70.10">
    <property type="entry name" value="Cysteine proteinases"/>
    <property type="match status" value="1"/>
</dbReference>
<comment type="caution">
    <text evidence="9">Lacks conserved residue(s) required for the propagation of feature annotation.</text>
</comment>
<evidence type="ECO:0000256" key="9">
    <source>
        <dbReference type="PROSITE-ProRule" id="PRU00239"/>
    </source>
</evidence>
<dbReference type="InterPro" id="IPR001876">
    <property type="entry name" value="Znf_RanBP2"/>
</dbReference>
<dbReference type="PROSITE" id="PS01358">
    <property type="entry name" value="ZF_RANBP2_1"/>
    <property type="match status" value="1"/>
</dbReference>
<evidence type="ECO:0000313" key="13">
    <source>
        <dbReference type="EMBL" id="CAF0780576.1"/>
    </source>
</evidence>
<dbReference type="GO" id="GO:0004198">
    <property type="term" value="F:calcium-dependent cysteine-type endopeptidase activity"/>
    <property type="evidence" value="ECO:0007669"/>
    <property type="project" value="InterPro"/>
</dbReference>